<proteinExistence type="predicted"/>
<accession>A0A0B7GSQ5</accession>
<evidence type="ECO:0000313" key="1">
    <source>
        <dbReference type="EMBL" id="CEM60522.1"/>
    </source>
</evidence>
<dbReference type="SUPFAM" id="SSF88697">
    <property type="entry name" value="PUA domain-like"/>
    <property type="match status" value="1"/>
</dbReference>
<keyword evidence="2" id="KW-1185">Reference proteome</keyword>
<name>A0A0B7GSQ5_TREPH</name>
<dbReference type="Gene3D" id="2.30.130.30">
    <property type="entry name" value="Hypothetical protein"/>
    <property type="match status" value="1"/>
</dbReference>
<dbReference type="Proteomes" id="UP000042527">
    <property type="component" value="Unassembled WGS sequence"/>
</dbReference>
<dbReference type="AlphaFoldDB" id="A0A0B7GSQ5"/>
<dbReference type="EMBL" id="CDNC01000001">
    <property type="protein sequence ID" value="CEM60522.1"/>
    <property type="molecule type" value="Genomic_DNA"/>
</dbReference>
<dbReference type="OrthoDB" id="359066at2"/>
<organism evidence="1 2">
    <name type="scientific">Treponema phagedenis</name>
    <dbReference type="NCBI Taxonomy" id="162"/>
    <lineage>
        <taxon>Bacteria</taxon>
        <taxon>Pseudomonadati</taxon>
        <taxon>Spirochaetota</taxon>
        <taxon>Spirochaetia</taxon>
        <taxon>Spirochaetales</taxon>
        <taxon>Treponemataceae</taxon>
        <taxon>Treponema</taxon>
    </lineage>
</organism>
<reference evidence="2" key="1">
    <citation type="submission" date="2015-01" db="EMBL/GenBank/DDBJ databases">
        <authorList>
            <person name="Manzoor Shahid"/>
            <person name="Zubair Saima"/>
        </authorList>
    </citation>
    <scope>NUCLEOTIDE SEQUENCE [LARGE SCALE GENOMIC DNA]</scope>
    <source>
        <strain evidence="2">V1</strain>
    </source>
</reference>
<gene>
    <name evidence="1" type="ORF">TPHV1_10190</name>
</gene>
<protein>
    <submittedName>
        <fullName evidence="1">Uncharacterized protein</fullName>
    </submittedName>
</protein>
<sequence length="174" mass="20315">MEVKVLSVKNPFAYLIMQGGKDIENRTWKTDYRGRLYIHVSGETLPFFTIDENPPQFLKINNEKQILQKYKNYAGKLEDYYCDLAKQYVNAGVPTGSESEDEWLNKIIDRPDLWLLKSQTIIGYVDLVDIVQDSNSPWAIEGQYHWILKNPTLLAEPIQQVKGRLNIWNYNISE</sequence>
<dbReference type="InterPro" id="IPR015947">
    <property type="entry name" value="PUA-like_sf"/>
</dbReference>
<dbReference type="RefSeq" id="WP_082048168.1">
    <property type="nucleotide sequence ID" value="NZ_CDNC01000001.1"/>
</dbReference>
<evidence type="ECO:0000313" key="2">
    <source>
        <dbReference type="Proteomes" id="UP000042527"/>
    </source>
</evidence>